<dbReference type="Pfam" id="PF23469">
    <property type="entry name" value="KH_12"/>
    <property type="match status" value="1"/>
</dbReference>
<evidence type="ECO:0000259" key="3">
    <source>
        <dbReference type="Pfam" id="PF23469"/>
    </source>
</evidence>
<feature type="compositionally biased region" description="Low complexity" evidence="1">
    <location>
        <begin position="492"/>
        <end position="502"/>
    </location>
</feature>
<reference evidence="4 5" key="1">
    <citation type="journal article" date="2024" name="Nat. Commun.">
        <title>Phylogenomics reveals the evolutionary origins of lichenization in chlorophyte algae.</title>
        <authorList>
            <person name="Puginier C."/>
            <person name="Libourel C."/>
            <person name="Otte J."/>
            <person name="Skaloud P."/>
            <person name="Haon M."/>
            <person name="Grisel S."/>
            <person name="Petersen M."/>
            <person name="Berrin J.G."/>
            <person name="Delaux P.M."/>
            <person name="Dal Grande F."/>
            <person name="Keller J."/>
        </authorList>
    </citation>
    <scope>NUCLEOTIDE SEQUENCE [LARGE SCALE GENOMIC DNA]</scope>
    <source>
        <strain evidence="4 5">SAG 216-7</strain>
    </source>
</reference>
<comment type="caution">
    <text evidence="4">The sequence shown here is derived from an EMBL/GenBank/DDBJ whole genome shotgun (WGS) entry which is preliminary data.</text>
</comment>
<gene>
    <name evidence="4" type="ORF">WJX75_005669</name>
</gene>
<feature type="region of interest" description="Disordered" evidence="1">
    <location>
        <begin position="414"/>
        <end position="634"/>
    </location>
</feature>
<dbReference type="InterPro" id="IPR036612">
    <property type="entry name" value="KH_dom_type_1_sf"/>
</dbReference>
<dbReference type="Gene3D" id="3.30.1370.10">
    <property type="entry name" value="K Homology domain, type 1"/>
    <property type="match status" value="1"/>
</dbReference>
<dbReference type="InterPro" id="IPR056149">
    <property type="entry name" value="PRP5/DDX46/KHDC4_KH"/>
</dbReference>
<proteinExistence type="predicted"/>
<dbReference type="PANTHER" id="PTHR15744:SF0">
    <property type="entry name" value="KH HOMOLOGY DOMAIN-CONTAINING PROTEIN 4"/>
    <property type="match status" value="1"/>
</dbReference>
<organism evidence="4 5">
    <name type="scientific">Coccomyxa subellipsoidea</name>
    <dbReference type="NCBI Taxonomy" id="248742"/>
    <lineage>
        <taxon>Eukaryota</taxon>
        <taxon>Viridiplantae</taxon>
        <taxon>Chlorophyta</taxon>
        <taxon>core chlorophytes</taxon>
        <taxon>Trebouxiophyceae</taxon>
        <taxon>Trebouxiophyceae incertae sedis</taxon>
        <taxon>Coccomyxaceae</taxon>
        <taxon>Coccomyxa</taxon>
    </lineage>
</organism>
<feature type="domain" description="ATP-dependent RNA helicase PRP5/DDX46/KHDC4 KH" evidence="3">
    <location>
        <begin position="107"/>
        <end position="197"/>
    </location>
</feature>
<accession>A0ABR2YI69</accession>
<evidence type="ECO:0000313" key="4">
    <source>
        <dbReference type="EMBL" id="KAK9905751.1"/>
    </source>
</evidence>
<feature type="compositionally biased region" description="Low complexity" evidence="1">
    <location>
        <begin position="612"/>
        <end position="622"/>
    </location>
</feature>
<evidence type="ECO:0000256" key="1">
    <source>
        <dbReference type="SAM" id="MobiDB-lite"/>
    </source>
</evidence>
<feature type="domain" description="KHDC4/BBP-like KH-domain type I" evidence="2">
    <location>
        <begin position="269"/>
        <end position="335"/>
    </location>
</feature>
<feature type="compositionally biased region" description="Low complexity" evidence="1">
    <location>
        <begin position="474"/>
        <end position="485"/>
    </location>
</feature>
<evidence type="ECO:0000259" key="2">
    <source>
        <dbReference type="Pfam" id="PF22675"/>
    </source>
</evidence>
<feature type="compositionally biased region" description="Low complexity" evidence="1">
    <location>
        <begin position="568"/>
        <end position="584"/>
    </location>
</feature>
<feature type="compositionally biased region" description="Pro residues" evidence="1">
    <location>
        <begin position="380"/>
        <end position="394"/>
    </location>
</feature>
<dbReference type="InterPro" id="IPR055256">
    <property type="entry name" value="KH_1_KHDC4/BBP-like"/>
</dbReference>
<evidence type="ECO:0000313" key="5">
    <source>
        <dbReference type="Proteomes" id="UP001491310"/>
    </source>
</evidence>
<dbReference type="Pfam" id="PF22675">
    <property type="entry name" value="KH-I_KHDC4-BBP"/>
    <property type="match status" value="1"/>
</dbReference>
<dbReference type="InterPro" id="IPR031121">
    <property type="entry name" value="RIK/BLOM7"/>
</dbReference>
<feature type="compositionally biased region" description="Low complexity" evidence="1">
    <location>
        <begin position="530"/>
        <end position="541"/>
    </location>
</feature>
<feature type="region of interest" description="Disordered" evidence="1">
    <location>
        <begin position="358"/>
        <end position="394"/>
    </location>
</feature>
<sequence>MTERKRRKWDVAAPQGIPLAGSTAGVAGGSSNGMAGFIALQGTAATAASVVAPTKPGQPLDANTIARAQQGAAAIVAKLNMELAAQGKLLQGRGGMFRKVEEEMGIFRQVTINDGPPDLRHHLTKRPTQDDIARRTGTQIVTRGRYMAPGMPPSDSEQPLYLHITPGASATEDDAEKQRCVDAAAAEVQAMLQGQRVNKGGAYQPASQRAFNAVGPPQQAYNMQPQVPGMHPYGATPPTAQAGQYPGQFGQPMPGVQSTCLWVGFEAVPEFNISQRLKGPNGSYLQHIEKETGATVALRGRGSGSQETEALHIFVSSALPKAFGDATKLAQNLIDTVRGEHAKAYPYVPTGGAPPAAGVSPAYGATPPPAAGGPPSYGSAPPPQQPGPPYGAYGYPPPGAAPYAYPPPSAAPYGQPASGYRPPYGAPTQPPAHVGYGAPPGYGPPPTAYGHRPPAYGQGHMPPPGQGYPPPYQQPQGPYGQQGPYGYPPPNGSAAPGAANSAPPAPNQAMQPPPNHAQQPPPDQASNRLQQQQQEQEQQSEGEQRRKRFREFKEERQEPQQPPPYYAPPGAAAAAQVSAAAAQPMGPPLPRQPQQSNGGFVPMGPPPPRLPASAAGGRSQAGAGLGLVDYGDED</sequence>
<name>A0ABR2YI69_9CHLO</name>
<dbReference type="Proteomes" id="UP001491310">
    <property type="component" value="Unassembled WGS sequence"/>
</dbReference>
<feature type="compositionally biased region" description="Pro residues" evidence="1">
    <location>
        <begin position="503"/>
        <end position="523"/>
    </location>
</feature>
<dbReference type="SUPFAM" id="SSF54791">
    <property type="entry name" value="Eukaryotic type KH-domain (KH-domain type I)"/>
    <property type="match status" value="1"/>
</dbReference>
<keyword evidence="5" id="KW-1185">Reference proteome</keyword>
<dbReference type="EMBL" id="JALJOT010000011">
    <property type="protein sequence ID" value="KAK9905751.1"/>
    <property type="molecule type" value="Genomic_DNA"/>
</dbReference>
<evidence type="ECO:0008006" key="6">
    <source>
        <dbReference type="Google" id="ProtNLM"/>
    </source>
</evidence>
<dbReference type="CDD" id="cd22471">
    <property type="entry name" value="KH-I_RIK_like_rpt1"/>
    <property type="match status" value="1"/>
</dbReference>
<protein>
    <recommendedName>
        <fullName evidence="6">K Homology domain-containing protein</fullName>
    </recommendedName>
</protein>
<dbReference type="PANTHER" id="PTHR15744">
    <property type="entry name" value="BLOM7"/>
    <property type="match status" value="1"/>
</dbReference>
<feature type="compositionally biased region" description="Pro residues" evidence="1">
    <location>
        <begin position="461"/>
        <end position="473"/>
    </location>
</feature>